<feature type="compositionally biased region" description="Basic and acidic residues" evidence="1">
    <location>
        <begin position="22"/>
        <end position="38"/>
    </location>
</feature>
<reference evidence="2 3" key="1">
    <citation type="submission" date="2023-02" db="EMBL/GenBank/DDBJ databases">
        <title>LHISI_Scaffold_Assembly.</title>
        <authorList>
            <person name="Stuart O.P."/>
            <person name="Cleave R."/>
            <person name="Magrath M.J.L."/>
            <person name="Mikheyev A.S."/>
        </authorList>
    </citation>
    <scope>NUCLEOTIDE SEQUENCE [LARGE SCALE GENOMIC DNA]</scope>
    <source>
        <strain evidence="2">Daus_M_001</strain>
        <tissue evidence="2">Leg muscle</tissue>
    </source>
</reference>
<comment type="caution">
    <text evidence="2">The sequence shown here is derived from an EMBL/GenBank/DDBJ whole genome shotgun (WGS) entry which is preliminary data.</text>
</comment>
<gene>
    <name evidence="2" type="ORF">PR048_026128</name>
</gene>
<keyword evidence="3" id="KW-1185">Reference proteome</keyword>
<dbReference type="EMBL" id="JARBHB010000011">
    <property type="protein sequence ID" value="KAJ8872522.1"/>
    <property type="molecule type" value="Genomic_DNA"/>
</dbReference>
<name>A0ABQ9GKH4_9NEOP</name>
<evidence type="ECO:0000256" key="1">
    <source>
        <dbReference type="SAM" id="MobiDB-lite"/>
    </source>
</evidence>
<accession>A0ABQ9GKH4</accession>
<proteinExistence type="predicted"/>
<organism evidence="2 3">
    <name type="scientific">Dryococelus australis</name>
    <dbReference type="NCBI Taxonomy" id="614101"/>
    <lineage>
        <taxon>Eukaryota</taxon>
        <taxon>Metazoa</taxon>
        <taxon>Ecdysozoa</taxon>
        <taxon>Arthropoda</taxon>
        <taxon>Hexapoda</taxon>
        <taxon>Insecta</taxon>
        <taxon>Pterygota</taxon>
        <taxon>Neoptera</taxon>
        <taxon>Polyneoptera</taxon>
        <taxon>Phasmatodea</taxon>
        <taxon>Verophasmatodea</taxon>
        <taxon>Anareolatae</taxon>
        <taxon>Phasmatidae</taxon>
        <taxon>Eurycanthinae</taxon>
        <taxon>Dryococelus</taxon>
    </lineage>
</organism>
<sequence length="410" mass="45811">MRVKRGEIGVAPDCKGVVKGGIPEKTRRPPDSQMRKSGDPAANRIQFALVGDFLDQDCSWRCPPSPHPKVRDVNHRDFVFPPPLNQYNVTKDELGLCGGVSHAAYRMFTTKIPLIISATAYFKNSGIRVSLSIICLAEAKNTTKEESNSMQLGYNYKGLQTAAVDNELENIFPDIRTTDSLTFRYAPGGRWQRRSRCRTSAGAVWRRPGSASMRARGRWPRPGAIIKRRPCNARRRQRHVELTGAYGKNSYHDAVTSPIHISSIVLWMYLELRHRTGKCTEVKGMTVLFDEGGPIRWFVARFSGNKGVLFDWLLLLRNIPLLAGLPADRNSAKFGTAVAERLARSPRTKANRVQSPAGSPDFRKWELLRTMPSVGGFSRGSPASPPPRILIPAPLHIPSNNPHRLSRPRC</sequence>
<feature type="region of interest" description="Disordered" evidence="1">
    <location>
        <begin position="19"/>
        <end position="39"/>
    </location>
</feature>
<evidence type="ECO:0000313" key="2">
    <source>
        <dbReference type="EMBL" id="KAJ8872522.1"/>
    </source>
</evidence>
<evidence type="ECO:0000313" key="3">
    <source>
        <dbReference type="Proteomes" id="UP001159363"/>
    </source>
</evidence>
<protein>
    <submittedName>
        <fullName evidence="2">Uncharacterized protein</fullName>
    </submittedName>
</protein>
<dbReference type="Proteomes" id="UP001159363">
    <property type="component" value="Chromosome 10"/>
</dbReference>